<proteinExistence type="predicted"/>
<gene>
    <name evidence="2" type="ORF">FE257_012500</name>
</gene>
<reference evidence="2" key="1">
    <citation type="journal article" date="2019" name="Beilstein J. Org. Chem.">
        <title>Nanangenines: drimane sesquiterpenoids as the dominant metabolite cohort of a novel Australian fungus, Aspergillus nanangensis.</title>
        <authorList>
            <person name="Lacey H.J."/>
            <person name="Gilchrist C.L.M."/>
            <person name="Crombie A."/>
            <person name="Kalaitzis J.A."/>
            <person name="Vuong D."/>
            <person name="Rutledge P.J."/>
            <person name="Turner P."/>
            <person name="Pitt J.I."/>
            <person name="Lacey E."/>
            <person name="Chooi Y.H."/>
            <person name="Piggott A.M."/>
        </authorList>
    </citation>
    <scope>NUCLEOTIDE SEQUENCE</scope>
    <source>
        <strain evidence="2">MST-FP2251</strain>
    </source>
</reference>
<evidence type="ECO:0000313" key="3">
    <source>
        <dbReference type="Proteomes" id="UP001194746"/>
    </source>
</evidence>
<accession>A0AAD4CUQ7</accession>
<dbReference type="AlphaFoldDB" id="A0AAD4CUQ7"/>
<organism evidence="2 3">
    <name type="scientific">Aspergillus nanangensis</name>
    <dbReference type="NCBI Taxonomy" id="2582783"/>
    <lineage>
        <taxon>Eukaryota</taxon>
        <taxon>Fungi</taxon>
        <taxon>Dikarya</taxon>
        <taxon>Ascomycota</taxon>
        <taxon>Pezizomycotina</taxon>
        <taxon>Eurotiomycetes</taxon>
        <taxon>Eurotiomycetidae</taxon>
        <taxon>Eurotiales</taxon>
        <taxon>Aspergillaceae</taxon>
        <taxon>Aspergillus</taxon>
        <taxon>Aspergillus subgen. Circumdati</taxon>
    </lineage>
</organism>
<keyword evidence="3" id="KW-1185">Reference proteome</keyword>
<name>A0AAD4CUQ7_ASPNN</name>
<protein>
    <submittedName>
        <fullName evidence="2">Uncharacterized protein</fullName>
    </submittedName>
</protein>
<evidence type="ECO:0000256" key="1">
    <source>
        <dbReference type="SAM" id="MobiDB-lite"/>
    </source>
</evidence>
<reference evidence="2" key="2">
    <citation type="submission" date="2020-02" db="EMBL/GenBank/DDBJ databases">
        <authorList>
            <person name="Gilchrist C.L.M."/>
            <person name="Chooi Y.-H."/>
        </authorList>
    </citation>
    <scope>NUCLEOTIDE SEQUENCE</scope>
    <source>
        <strain evidence="2">MST-FP2251</strain>
    </source>
</reference>
<dbReference type="Proteomes" id="UP001194746">
    <property type="component" value="Unassembled WGS sequence"/>
</dbReference>
<evidence type="ECO:0000313" key="2">
    <source>
        <dbReference type="EMBL" id="KAF9893089.1"/>
    </source>
</evidence>
<feature type="compositionally biased region" description="Low complexity" evidence="1">
    <location>
        <begin position="1"/>
        <end position="14"/>
    </location>
</feature>
<dbReference type="EMBL" id="VCAU01000009">
    <property type="protein sequence ID" value="KAF9893089.1"/>
    <property type="molecule type" value="Genomic_DNA"/>
</dbReference>
<sequence length="436" mass="48239">MGAPTTSTSTAPSSSPSPPTSNNNLICPACNTPYPPSTHNVAYPLVEVFSPSNEPLFKTKVCYHRNIHWRCIQTQLARQCVEKQLAHPRDRASSTIARLTITVCASRLNLFDSLPNAVAPPADWKRLIQTDEEWGAKLKMSQTEGTDGSWSIMNELPSNYVLVHYHNFSNLKVAVNNVHNALERDEDTNQYILILGLPESVSKRLLDEDAPFGNIHVRLVLDGTSAVIKIPSAIHEACTSEIMFEIKMNCCNMGTPAADVMLGGTTTHKRLNGQRAKQPDQCLWPTGRQPLAGNPQGWPTLVIETGVSESLSHLQEDARWWFENSMGETRIVLVISINRTRRSIIIQKWQLAPPATPSPLTRSRINQIRTQPPPRVQQAVNLQQPYVAQEVDISPAGISGSPLVLDFHAVLDRPPRGNEADIVIPASVLLRCTRSV</sequence>
<feature type="region of interest" description="Disordered" evidence="1">
    <location>
        <begin position="1"/>
        <end position="21"/>
    </location>
</feature>
<comment type="caution">
    <text evidence="2">The sequence shown here is derived from an EMBL/GenBank/DDBJ whole genome shotgun (WGS) entry which is preliminary data.</text>
</comment>